<feature type="compositionally biased region" description="Low complexity" evidence="1">
    <location>
        <begin position="475"/>
        <end position="490"/>
    </location>
</feature>
<dbReference type="SUPFAM" id="SSF47459">
    <property type="entry name" value="HLH, helix-loop-helix DNA-binding domain"/>
    <property type="match status" value="1"/>
</dbReference>
<dbReference type="InterPro" id="IPR011598">
    <property type="entry name" value="bHLH_dom"/>
</dbReference>
<reference evidence="3" key="1">
    <citation type="submission" date="2021-01" db="EMBL/GenBank/DDBJ databases">
        <authorList>
            <person name="Corre E."/>
            <person name="Pelletier E."/>
            <person name="Niang G."/>
            <person name="Scheremetjew M."/>
            <person name="Finn R."/>
            <person name="Kale V."/>
            <person name="Holt S."/>
            <person name="Cochrane G."/>
            <person name="Meng A."/>
            <person name="Brown T."/>
            <person name="Cohen L."/>
        </authorList>
    </citation>
    <scope>NUCLEOTIDE SEQUENCE</scope>
    <source>
        <strain evidence="3">GSO104</strain>
    </source>
</reference>
<dbReference type="InterPro" id="IPR036638">
    <property type="entry name" value="HLH_DNA-bd_sf"/>
</dbReference>
<feature type="compositionally biased region" description="Low complexity" evidence="1">
    <location>
        <begin position="181"/>
        <end position="196"/>
    </location>
</feature>
<evidence type="ECO:0000313" key="3">
    <source>
        <dbReference type="EMBL" id="CAE4608188.1"/>
    </source>
</evidence>
<feature type="region of interest" description="Disordered" evidence="1">
    <location>
        <begin position="150"/>
        <end position="208"/>
    </location>
</feature>
<dbReference type="EMBL" id="HBNS01019387">
    <property type="protein sequence ID" value="CAE4608188.1"/>
    <property type="molecule type" value="Transcribed_RNA"/>
</dbReference>
<dbReference type="PROSITE" id="PS50888">
    <property type="entry name" value="BHLH"/>
    <property type="match status" value="1"/>
</dbReference>
<feature type="compositionally biased region" description="Low complexity" evidence="1">
    <location>
        <begin position="152"/>
        <end position="168"/>
    </location>
</feature>
<evidence type="ECO:0000259" key="2">
    <source>
        <dbReference type="PROSITE" id="PS50888"/>
    </source>
</evidence>
<dbReference type="AlphaFoldDB" id="A0A7S4RAZ5"/>
<name>A0A7S4RAZ5_9STRA</name>
<sequence>MTTYQHVAQWKYNLKNTQKTCHWVIQQQQQQQQQQPQGFMTAASTAAPSTGYTAQSLQQSCVSSVPFGIAPPPPLPPPPSCFVSNTWEPANSPATVTSSTATTSAANTTTAATQATKSFPAVTSLPLAPTGIRYPPLPVVNNLSQPYNPTWTTPAQLSTQTQSQPQQSWNPAPPNKRPRAKTSTSSNKRRSSSISTVKKTPLPVLTPPMTALPQMVSEYDDSGTDDQSTSTGRHNYHRYSLQTNSSTVNPYNVISASSTSELEKSKKRRHDRNLREQERAHRITSQITHLRNVLASANIRFKPDKYSTLISVVDYIKTLQRRSALLDDEHRKLLDTISRTGEMVNGIHRQHCDNNTDGARENAAGTRSVNYDSAAVVTSSTSVITEPCKSSITKPAESTTTTGLNDDLLVFVRGLDYKSIFSHCGVALGVAAVDGRFIDANEEFIHWSGYTRQELLNTTSTSVDGTIGVATTPPSSLSSSSSSSSETSMSGERGGQQCTGGKHLSLFNLLIREDMERVFSAMSRMLKSTGSDINAGPSNDGGKDRGKKDTDASGAAKSNITDTRVYVDEGNHWTGVVRKSRKKGPDVPVRSTLFCFISRLLRLPTPTCECTFVFIVNFLLNLCMSNDTKRQPFLFLVSHHLYLMSFCMFC</sequence>
<feature type="compositionally biased region" description="Basic and acidic residues" evidence="1">
    <location>
        <begin position="541"/>
        <end position="551"/>
    </location>
</feature>
<feature type="region of interest" description="Disordered" evidence="1">
    <location>
        <begin position="530"/>
        <end position="557"/>
    </location>
</feature>
<protein>
    <recommendedName>
        <fullName evidence="2">BHLH domain-containing protein</fullName>
    </recommendedName>
</protein>
<dbReference type="Pfam" id="PF00010">
    <property type="entry name" value="HLH"/>
    <property type="match status" value="1"/>
</dbReference>
<dbReference type="Gene3D" id="4.10.280.10">
    <property type="entry name" value="Helix-loop-helix DNA-binding domain"/>
    <property type="match status" value="1"/>
</dbReference>
<dbReference type="SMART" id="SM00353">
    <property type="entry name" value="HLH"/>
    <property type="match status" value="1"/>
</dbReference>
<feature type="region of interest" description="Disordered" evidence="1">
    <location>
        <begin position="215"/>
        <end position="234"/>
    </location>
</feature>
<gene>
    <name evidence="3" type="ORF">DBRI00130_LOCUS15426</name>
</gene>
<feature type="region of interest" description="Disordered" evidence="1">
    <location>
        <begin position="91"/>
        <end position="112"/>
    </location>
</feature>
<dbReference type="GO" id="GO:0046983">
    <property type="term" value="F:protein dimerization activity"/>
    <property type="evidence" value="ECO:0007669"/>
    <property type="project" value="InterPro"/>
</dbReference>
<evidence type="ECO:0000256" key="1">
    <source>
        <dbReference type="SAM" id="MobiDB-lite"/>
    </source>
</evidence>
<accession>A0A7S4RAZ5</accession>
<feature type="domain" description="BHLH" evidence="2">
    <location>
        <begin position="267"/>
        <end position="319"/>
    </location>
</feature>
<proteinExistence type="predicted"/>
<organism evidence="3">
    <name type="scientific">Ditylum brightwellii</name>
    <dbReference type="NCBI Taxonomy" id="49249"/>
    <lineage>
        <taxon>Eukaryota</taxon>
        <taxon>Sar</taxon>
        <taxon>Stramenopiles</taxon>
        <taxon>Ochrophyta</taxon>
        <taxon>Bacillariophyta</taxon>
        <taxon>Mediophyceae</taxon>
        <taxon>Lithodesmiophycidae</taxon>
        <taxon>Lithodesmiales</taxon>
        <taxon>Lithodesmiaceae</taxon>
        <taxon>Ditylum</taxon>
    </lineage>
</organism>
<feature type="region of interest" description="Disordered" evidence="1">
    <location>
        <begin position="256"/>
        <end position="276"/>
    </location>
</feature>
<feature type="region of interest" description="Disordered" evidence="1">
    <location>
        <begin position="463"/>
        <end position="500"/>
    </location>
</feature>